<evidence type="ECO:0000259" key="17">
    <source>
        <dbReference type="PROSITE" id="PS51915"/>
    </source>
</evidence>
<evidence type="ECO:0000256" key="12">
    <source>
        <dbReference type="ARBA" id="ARBA00023242"/>
    </source>
</evidence>
<dbReference type="GO" id="GO:0008270">
    <property type="term" value="F:zinc ion binding"/>
    <property type="evidence" value="ECO:0007669"/>
    <property type="project" value="UniProtKB-UniRule"/>
</dbReference>
<dbReference type="InterPro" id="IPR013087">
    <property type="entry name" value="Znf_C2H2_type"/>
</dbReference>
<dbReference type="FunFam" id="3.30.160.60:FF:000003">
    <property type="entry name" value="Zinc finger protein 3 homolog"/>
    <property type="match status" value="1"/>
</dbReference>
<dbReference type="InterPro" id="IPR036236">
    <property type="entry name" value="Znf_C2H2_sf"/>
</dbReference>
<dbReference type="GO" id="GO:0005634">
    <property type="term" value="C:nucleus"/>
    <property type="evidence" value="ECO:0007669"/>
    <property type="project" value="UniProtKB-SubCell"/>
</dbReference>
<dbReference type="Pfam" id="PF00096">
    <property type="entry name" value="zf-C2H2"/>
    <property type="match status" value="7"/>
</dbReference>
<dbReference type="GO" id="GO:0003682">
    <property type="term" value="F:chromatin binding"/>
    <property type="evidence" value="ECO:0007669"/>
    <property type="project" value="UniProtKB-ARBA"/>
</dbReference>
<evidence type="ECO:0000256" key="3">
    <source>
        <dbReference type="ARBA" id="ARBA00022499"/>
    </source>
</evidence>
<evidence type="ECO:0000256" key="2">
    <source>
        <dbReference type="ARBA" id="ARBA00006991"/>
    </source>
</evidence>
<dbReference type="SUPFAM" id="SSF57667">
    <property type="entry name" value="beta-beta-alpha zinc fingers"/>
    <property type="match status" value="5"/>
</dbReference>
<feature type="domain" description="C2H2-type" evidence="16">
    <location>
        <begin position="451"/>
        <end position="474"/>
    </location>
</feature>
<evidence type="ECO:0000256" key="1">
    <source>
        <dbReference type="ARBA" id="ARBA00004123"/>
    </source>
</evidence>
<keyword evidence="6 13" id="KW-0863">Zinc-finger</keyword>
<dbReference type="SUPFAM" id="SSF57716">
    <property type="entry name" value="Glucocorticoid receptor-like (DNA-binding domain)"/>
    <property type="match status" value="1"/>
</dbReference>
<feature type="binding site" evidence="14">
    <location>
        <position position="5"/>
    </location>
    <ligand>
        <name>Zn(2+)</name>
        <dbReference type="ChEBI" id="CHEBI:29105"/>
    </ligand>
</feature>
<keyword evidence="4 14" id="KW-0479">Metal-binding</keyword>
<dbReference type="GO" id="GO:0043565">
    <property type="term" value="F:sequence-specific DNA binding"/>
    <property type="evidence" value="ECO:0007669"/>
    <property type="project" value="UniProtKB-ARBA"/>
</dbReference>
<keyword evidence="3" id="KW-1017">Isopeptide bond</keyword>
<feature type="domain" description="C2H2-type" evidence="16">
    <location>
        <begin position="339"/>
        <end position="366"/>
    </location>
</feature>
<keyword evidence="12" id="KW-0539">Nucleus</keyword>
<dbReference type="GO" id="GO:0040029">
    <property type="term" value="P:epigenetic regulation of gene expression"/>
    <property type="evidence" value="ECO:0007669"/>
    <property type="project" value="UniProtKB-ARBA"/>
</dbReference>
<feature type="domain" description="C2H2-type" evidence="16">
    <location>
        <begin position="367"/>
        <end position="394"/>
    </location>
</feature>
<accession>A0A653DNN9</accession>
<feature type="binding site" evidence="14">
    <location>
        <position position="47"/>
    </location>
    <ligand>
        <name>Zn(2+)</name>
        <dbReference type="ChEBI" id="CHEBI:29105"/>
    </ligand>
</feature>
<keyword evidence="11" id="KW-0804">Transcription</keyword>
<feature type="compositionally biased region" description="Polar residues" evidence="15">
    <location>
        <begin position="501"/>
        <end position="512"/>
    </location>
</feature>
<dbReference type="Gene3D" id="3.40.1800.20">
    <property type="match status" value="1"/>
</dbReference>
<dbReference type="Gene3D" id="3.30.160.60">
    <property type="entry name" value="Classic Zinc Finger"/>
    <property type="match status" value="8"/>
</dbReference>
<dbReference type="FunFam" id="3.30.160.60:FF:001480">
    <property type="entry name" value="Si:cabz01071911.3"/>
    <property type="match status" value="1"/>
</dbReference>
<comment type="subcellular location">
    <subcellularLocation>
        <location evidence="1">Nucleus</location>
    </subcellularLocation>
</comment>
<feature type="domain" description="C2H2-type" evidence="16">
    <location>
        <begin position="311"/>
        <end position="338"/>
    </location>
</feature>
<feature type="domain" description="C2H2-type" evidence="16">
    <location>
        <begin position="223"/>
        <end position="245"/>
    </location>
</feature>
<dbReference type="PANTHER" id="PTHR47772:SF13">
    <property type="entry name" value="GASTRULA ZINC FINGER PROTEIN XLCGF49.1-LIKE-RELATED"/>
    <property type="match status" value="1"/>
</dbReference>
<dbReference type="FunFam" id="3.30.160.60:FF:000690">
    <property type="entry name" value="Zinc finger protein 354C"/>
    <property type="match status" value="1"/>
</dbReference>
<feature type="domain" description="C2H2-type" evidence="16">
    <location>
        <begin position="395"/>
        <end position="422"/>
    </location>
</feature>
<feature type="binding site" evidence="14">
    <location>
        <position position="8"/>
    </location>
    <ligand>
        <name>Zn(2+)</name>
        <dbReference type="ChEBI" id="CHEBI:29105"/>
    </ligand>
</feature>
<dbReference type="InterPro" id="IPR012934">
    <property type="entry name" value="Znf_AD"/>
</dbReference>
<evidence type="ECO:0000256" key="11">
    <source>
        <dbReference type="ARBA" id="ARBA00023163"/>
    </source>
</evidence>
<keyword evidence="7 14" id="KW-0862">Zinc</keyword>
<dbReference type="FunFam" id="3.30.160.60:FF:000624">
    <property type="entry name" value="zinc finger protein 697"/>
    <property type="match status" value="2"/>
</dbReference>
<sequence>MNGRCRLCAECSANNMAIFENVDLCAKIFRLFQVKISARDDLPTSLCNKCYDMVEKMWSFNGQVQKAQEILRDLVYGIANTLSNDDGLEIQSGQVVSMVQNEIIDNQEGSMVEFHYIDSKNIIKCDYPNEGGNISEESVQSHCERRKNRTKKKSLKKKQEIIRVVTMPDIEFSLNEDGSVVPKNNPEGWDSYPWTCCDCDLVFSLADELKEHWVTTHEAPARFVCADCSKTYTKYGTFVVHVRQHRPHLTLTCDSCLKWFTTAEEQENHRVNRHSDERPHTCATCGKKFRMQSALLVHVRSHLPADIKNRYQCDECPKKFGTKPNLMAHKRIHSGVRAYTCDQCGKGFIQKGNLDNHLLTHTAARPYSCTVCSKSFKTSIRLKKHASVHSGLKPHKCDVCGREFRERGTLKEHIRIHTGAMPFTCEFCGKSFRFKGVLTTHRRQHTGERPYSCDECQHHFTNWPNYNKHMKRRHGINTSATCRTKQEIPPTGMPANRERPSQQPARNTLQSQQVDAPPIVNAVGEQFVEHQQVITETYIAEPAQFVTPAPPQQHLLSFCYFSLNS</sequence>
<feature type="domain" description="C2H2-type" evidence="16">
    <location>
        <begin position="251"/>
        <end position="279"/>
    </location>
</feature>
<dbReference type="PROSITE" id="PS51915">
    <property type="entry name" value="ZAD"/>
    <property type="match status" value="1"/>
</dbReference>
<dbReference type="InterPro" id="IPR050636">
    <property type="entry name" value="C2H2-ZF_domain-containing"/>
</dbReference>
<dbReference type="PROSITE" id="PS50157">
    <property type="entry name" value="ZINC_FINGER_C2H2_2"/>
    <property type="match status" value="9"/>
</dbReference>
<evidence type="ECO:0000313" key="18">
    <source>
        <dbReference type="EMBL" id="VEN61589.1"/>
    </source>
</evidence>
<keyword evidence="19" id="KW-1185">Reference proteome</keyword>
<evidence type="ECO:0000256" key="10">
    <source>
        <dbReference type="ARBA" id="ARBA00023125"/>
    </source>
</evidence>
<dbReference type="GO" id="GO:0000785">
    <property type="term" value="C:chromatin"/>
    <property type="evidence" value="ECO:0007669"/>
    <property type="project" value="UniProtKB-ARBA"/>
</dbReference>
<gene>
    <name evidence="18" type="ORF">CALMAC_LOCUS18957</name>
</gene>
<evidence type="ECO:0000256" key="6">
    <source>
        <dbReference type="ARBA" id="ARBA00022771"/>
    </source>
</evidence>
<feature type="region of interest" description="Disordered" evidence="15">
    <location>
        <begin position="484"/>
        <end position="512"/>
    </location>
</feature>
<feature type="domain" description="C2H2-type" evidence="16">
    <location>
        <begin position="280"/>
        <end position="302"/>
    </location>
</feature>
<evidence type="ECO:0000259" key="16">
    <source>
        <dbReference type="PROSITE" id="PS50157"/>
    </source>
</evidence>
<protein>
    <recommendedName>
        <fullName evidence="20">Protein krueppel</fullName>
    </recommendedName>
</protein>
<feature type="binding site" evidence="14">
    <location>
        <position position="50"/>
    </location>
    <ligand>
        <name>Zn(2+)</name>
        <dbReference type="ChEBI" id="CHEBI:29105"/>
    </ligand>
</feature>
<feature type="domain" description="ZAD" evidence="17">
    <location>
        <begin position="3"/>
        <end position="74"/>
    </location>
</feature>
<evidence type="ECO:0000256" key="9">
    <source>
        <dbReference type="ARBA" id="ARBA00023015"/>
    </source>
</evidence>
<evidence type="ECO:0000256" key="14">
    <source>
        <dbReference type="PROSITE-ProRule" id="PRU01263"/>
    </source>
</evidence>
<keyword evidence="9" id="KW-0805">Transcription regulation</keyword>
<dbReference type="Pfam" id="PF07776">
    <property type="entry name" value="zf-AD"/>
    <property type="match status" value="1"/>
</dbReference>
<evidence type="ECO:0000256" key="4">
    <source>
        <dbReference type="ARBA" id="ARBA00022723"/>
    </source>
</evidence>
<keyword evidence="8" id="KW-0832">Ubl conjugation</keyword>
<dbReference type="SMART" id="SM00355">
    <property type="entry name" value="ZnF_C2H2"/>
    <property type="match status" value="10"/>
</dbReference>
<keyword evidence="10" id="KW-0238">DNA-binding</keyword>
<reference evidence="18 19" key="1">
    <citation type="submission" date="2019-01" db="EMBL/GenBank/DDBJ databases">
        <authorList>
            <person name="Sayadi A."/>
        </authorList>
    </citation>
    <scope>NUCLEOTIDE SEQUENCE [LARGE SCALE GENOMIC DNA]</scope>
</reference>
<proteinExistence type="inferred from homology"/>
<name>A0A653DNN9_CALMS</name>
<organism evidence="18 19">
    <name type="scientific">Callosobruchus maculatus</name>
    <name type="common">Southern cowpea weevil</name>
    <name type="synonym">Pulse bruchid</name>
    <dbReference type="NCBI Taxonomy" id="64391"/>
    <lineage>
        <taxon>Eukaryota</taxon>
        <taxon>Metazoa</taxon>
        <taxon>Ecdysozoa</taxon>
        <taxon>Arthropoda</taxon>
        <taxon>Hexapoda</taxon>
        <taxon>Insecta</taxon>
        <taxon>Pterygota</taxon>
        <taxon>Neoptera</taxon>
        <taxon>Endopterygota</taxon>
        <taxon>Coleoptera</taxon>
        <taxon>Polyphaga</taxon>
        <taxon>Cucujiformia</taxon>
        <taxon>Chrysomeloidea</taxon>
        <taxon>Chrysomelidae</taxon>
        <taxon>Bruchinae</taxon>
        <taxon>Bruchini</taxon>
        <taxon>Callosobruchus</taxon>
    </lineage>
</organism>
<dbReference type="Proteomes" id="UP000410492">
    <property type="component" value="Unassembled WGS sequence"/>
</dbReference>
<evidence type="ECO:0000256" key="15">
    <source>
        <dbReference type="SAM" id="MobiDB-lite"/>
    </source>
</evidence>
<dbReference type="FunFam" id="3.30.160.60:FF:000446">
    <property type="entry name" value="Zinc finger protein"/>
    <property type="match status" value="1"/>
</dbReference>
<dbReference type="AlphaFoldDB" id="A0A653DNN9"/>
<dbReference type="PROSITE" id="PS00028">
    <property type="entry name" value="ZINC_FINGER_C2H2_1"/>
    <property type="match status" value="10"/>
</dbReference>
<dbReference type="EMBL" id="CAACVG010013260">
    <property type="protein sequence ID" value="VEN61589.1"/>
    <property type="molecule type" value="Genomic_DNA"/>
</dbReference>
<dbReference type="SMART" id="SM00868">
    <property type="entry name" value="zf-AD"/>
    <property type="match status" value="1"/>
</dbReference>
<feature type="domain" description="C2H2-type" evidence="16">
    <location>
        <begin position="423"/>
        <end position="450"/>
    </location>
</feature>
<keyword evidence="5" id="KW-0677">Repeat</keyword>
<comment type="similarity">
    <text evidence="2">Belongs to the krueppel C2H2-type zinc-finger protein family.</text>
</comment>
<evidence type="ECO:0000256" key="13">
    <source>
        <dbReference type="PROSITE-ProRule" id="PRU00042"/>
    </source>
</evidence>
<dbReference type="PANTHER" id="PTHR47772">
    <property type="entry name" value="ZINC FINGER PROTEIN 200"/>
    <property type="match status" value="1"/>
</dbReference>
<evidence type="ECO:0000256" key="7">
    <source>
        <dbReference type="ARBA" id="ARBA00022833"/>
    </source>
</evidence>
<evidence type="ECO:0008006" key="20">
    <source>
        <dbReference type="Google" id="ProtNLM"/>
    </source>
</evidence>
<evidence type="ECO:0000256" key="5">
    <source>
        <dbReference type="ARBA" id="ARBA00022737"/>
    </source>
</evidence>
<dbReference type="FunFam" id="3.30.160.60:FF:000145">
    <property type="entry name" value="Zinc finger protein 574"/>
    <property type="match status" value="1"/>
</dbReference>
<evidence type="ECO:0000256" key="8">
    <source>
        <dbReference type="ARBA" id="ARBA00022843"/>
    </source>
</evidence>
<evidence type="ECO:0000313" key="19">
    <source>
        <dbReference type="Proteomes" id="UP000410492"/>
    </source>
</evidence>
<dbReference type="OrthoDB" id="40579at2759"/>